<name>A0AAV2RF13_MEGNR</name>
<evidence type="ECO:0000313" key="2">
    <source>
        <dbReference type="Proteomes" id="UP001497623"/>
    </source>
</evidence>
<comment type="caution">
    <text evidence="1">The sequence shown here is derived from an EMBL/GenBank/DDBJ whole genome shotgun (WGS) entry which is preliminary data.</text>
</comment>
<organism evidence="1 2">
    <name type="scientific">Meganyctiphanes norvegica</name>
    <name type="common">Northern krill</name>
    <name type="synonym">Thysanopoda norvegica</name>
    <dbReference type="NCBI Taxonomy" id="48144"/>
    <lineage>
        <taxon>Eukaryota</taxon>
        <taxon>Metazoa</taxon>
        <taxon>Ecdysozoa</taxon>
        <taxon>Arthropoda</taxon>
        <taxon>Crustacea</taxon>
        <taxon>Multicrustacea</taxon>
        <taxon>Malacostraca</taxon>
        <taxon>Eumalacostraca</taxon>
        <taxon>Eucarida</taxon>
        <taxon>Euphausiacea</taxon>
        <taxon>Euphausiidae</taxon>
        <taxon>Meganyctiphanes</taxon>
    </lineage>
</organism>
<protein>
    <submittedName>
        <fullName evidence="1">Uncharacterized protein</fullName>
    </submittedName>
</protein>
<evidence type="ECO:0000313" key="1">
    <source>
        <dbReference type="EMBL" id="CAL4122546.1"/>
    </source>
</evidence>
<keyword evidence="2" id="KW-1185">Reference proteome</keyword>
<dbReference type="EMBL" id="CAXKWB010020347">
    <property type="protein sequence ID" value="CAL4122546.1"/>
    <property type="molecule type" value="Genomic_DNA"/>
</dbReference>
<dbReference type="Proteomes" id="UP001497623">
    <property type="component" value="Unassembled WGS sequence"/>
</dbReference>
<dbReference type="AlphaFoldDB" id="A0AAV2RF13"/>
<gene>
    <name evidence="1" type="ORF">MNOR_LOCUS23268</name>
</gene>
<accession>A0AAV2RF13</accession>
<sequence>MSRMDHLGGELIAAEALQLMAENANTENMPLEDPVPVPDPEQDTTSERVNQDLNLDFFNEYWVNFNKCLISVLGGLSDSPEDSTLQNTIKTYFQLNGLESLEREVVEDVRLQKNLYKRISLTSAALDKLGCAKAKGKPKKPILYMKQLGKELHKHFLKLKETNRNNLKKVRIKRMESMKKNKNMSQRKDSNSMSVITHTDDANCSTSSFQFDSFTINDNNVLPRRPRKCTMKPRNTVETDVCIDVNSSDDSDCDVIDVYQPPITNSYKNEMDDKPRQFMSTLAYQEGRKQRYATYMEGKQTKIDEDSKRGRFGWCTLYSIDIPYILREGQEYCSIRMMEHLLKKYLTRLPEDNTDYIYSCGDFITSAEAKLLTEINSKHCEKQFGRESFTTRDQVVKLENANNYCKFVETCLLLLLVAPQHNDFCGFVKVNNDKIVPYTIKDMVKYVHLSYFLSDTDSHSFDIHELIKKTVDGWELEYLKFCATVLCSDNEYINCNTIDLVSLDEIKQCYSTNSVFEDWWPAEVI</sequence>
<proteinExistence type="predicted"/>
<reference evidence="1 2" key="1">
    <citation type="submission" date="2024-05" db="EMBL/GenBank/DDBJ databases">
        <authorList>
            <person name="Wallberg A."/>
        </authorList>
    </citation>
    <scope>NUCLEOTIDE SEQUENCE [LARGE SCALE GENOMIC DNA]</scope>
</reference>